<dbReference type="eggNOG" id="KOG3166">
    <property type="taxonomic scope" value="Eukaryota"/>
</dbReference>
<dbReference type="AlphaFoldDB" id="A2DDW2"/>
<gene>
    <name evidence="7" type="ORF">TVAG_199270</name>
</gene>
<dbReference type="VEuPathDB" id="TrichDB:TVAG_199270"/>
<evidence type="ECO:0000256" key="3">
    <source>
        <dbReference type="ARBA" id="ARBA00023274"/>
    </source>
</evidence>
<reference evidence="7" key="2">
    <citation type="journal article" date="2007" name="Science">
        <title>Draft genome sequence of the sexually transmitted pathogen Trichomonas vaginalis.</title>
        <authorList>
            <person name="Carlton J.M."/>
            <person name="Hirt R.P."/>
            <person name="Silva J.C."/>
            <person name="Delcher A.L."/>
            <person name="Schatz M."/>
            <person name="Zhao Q."/>
            <person name="Wortman J.R."/>
            <person name="Bidwell S.L."/>
            <person name="Alsmark U.C.M."/>
            <person name="Besteiro S."/>
            <person name="Sicheritz-Ponten T."/>
            <person name="Noel C.J."/>
            <person name="Dacks J.B."/>
            <person name="Foster P.G."/>
            <person name="Simillion C."/>
            <person name="Van de Peer Y."/>
            <person name="Miranda-Saavedra D."/>
            <person name="Barton G.J."/>
            <person name="Westrop G.D."/>
            <person name="Mueller S."/>
            <person name="Dessi D."/>
            <person name="Fiori P.L."/>
            <person name="Ren Q."/>
            <person name="Paulsen I."/>
            <person name="Zhang H."/>
            <person name="Bastida-Corcuera F.D."/>
            <person name="Simoes-Barbosa A."/>
            <person name="Brown M.T."/>
            <person name="Hayes R.D."/>
            <person name="Mukherjee M."/>
            <person name="Okumura C.Y."/>
            <person name="Schneider R."/>
            <person name="Smith A.J."/>
            <person name="Vanacova S."/>
            <person name="Villalvazo M."/>
            <person name="Haas B.J."/>
            <person name="Pertea M."/>
            <person name="Feldblyum T.V."/>
            <person name="Utterback T.R."/>
            <person name="Shu C.L."/>
            <person name="Osoegawa K."/>
            <person name="de Jong P.J."/>
            <person name="Hrdy I."/>
            <person name="Horvathova L."/>
            <person name="Zubacova Z."/>
            <person name="Dolezal P."/>
            <person name="Malik S.B."/>
            <person name="Logsdon J.M. Jr."/>
            <person name="Henze K."/>
            <person name="Gupta A."/>
            <person name="Wang C.C."/>
            <person name="Dunne R.L."/>
            <person name="Upcroft J.A."/>
            <person name="Upcroft P."/>
            <person name="White O."/>
            <person name="Salzberg S.L."/>
            <person name="Tang P."/>
            <person name="Chiu C.-H."/>
            <person name="Lee Y.-S."/>
            <person name="Embley T.M."/>
            <person name="Coombs G.H."/>
            <person name="Mottram J.C."/>
            <person name="Tachezy J."/>
            <person name="Fraser-Liggett C.M."/>
            <person name="Johnson P.J."/>
        </authorList>
    </citation>
    <scope>NUCLEOTIDE SEQUENCE [LARGE SCALE GENOMIC DNA]</scope>
    <source>
        <strain evidence="7">G3</strain>
    </source>
</reference>
<accession>A2DDW2</accession>
<dbReference type="PRINTS" id="PR00882">
    <property type="entry name" value="RIBOSOMALL7A"/>
</dbReference>
<dbReference type="PANTHER" id="PTHR23105">
    <property type="entry name" value="RIBOSOMAL PROTEIN L7AE FAMILY MEMBER"/>
    <property type="match status" value="1"/>
</dbReference>
<dbReference type="VEuPathDB" id="TrichDB:TVAGG3_0999790"/>
<proteinExistence type="inferred from homology"/>
<dbReference type="Gene3D" id="3.30.1330.30">
    <property type="match status" value="1"/>
</dbReference>
<organism evidence="7 8">
    <name type="scientific">Trichomonas vaginalis (strain ATCC PRA-98 / G3)</name>
    <dbReference type="NCBI Taxonomy" id="412133"/>
    <lineage>
        <taxon>Eukaryota</taxon>
        <taxon>Metamonada</taxon>
        <taxon>Parabasalia</taxon>
        <taxon>Trichomonadida</taxon>
        <taxon>Trichomonadidae</taxon>
        <taxon>Trichomonas</taxon>
    </lineage>
</organism>
<dbReference type="InterPro" id="IPR050257">
    <property type="entry name" value="eL8/uL1-like"/>
</dbReference>
<dbReference type="Proteomes" id="UP000001542">
    <property type="component" value="Unassembled WGS sequence"/>
</dbReference>
<reference evidence="7" key="1">
    <citation type="submission" date="2006-10" db="EMBL/GenBank/DDBJ databases">
        <authorList>
            <person name="Amadeo P."/>
            <person name="Zhao Q."/>
            <person name="Wortman J."/>
            <person name="Fraser-Liggett C."/>
            <person name="Carlton J."/>
        </authorList>
    </citation>
    <scope>NUCLEOTIDE SEQUENCE</scope>
    <source>
        <strain evidence="7">G3</strain>
    </source>
</reference>
<protein>
    <recommendedName>
        <fullName evidence="4">60S ribosomal protein L7a</fullName>
    </recommendedName>
</protein>
<dbReference type="GO" id="GO:0000470">
    <property type="term" value="P:maturation of LSU-rRNA"/>
    <property type="evidence" value="ECO:0000318"/>
    <property type="project" value="GO_Central"/>
</dbReference>
<evidence type="ECO:0000313" key="8">
    <source>
        <dbReference type="Proteomes" id="UP000001542"/>
    </source>
</evidence>
<dbReference type="InterPro" id="IPR018492">
    <property type="entry name" value="Ribosomal_eL8/Nhp2"/>
</dbReference>
<dbReference type="RefSeq" id="XP_001582474.1">
    <property type="nucleotide sequence ID" value="XM_001582424.1"/>
</dbReference>
<dbReference type="GO" id="GO:0003723">
    <property type="term" value="F:RNA binding"/>
    <property type="evidence" value="ECO:0000318"/>
    <property type="project" value="GO_Central"/>
</dbReference>
<keyword evidence="8" id="KW-1185">Reference proteome</keyword>
<feature type="region of interest" description="Disordered" evidence="5">
    <location>
        <begin position="92"/>
        <end position="111"/>
    </location>
</feature>
<dbReference type="InterPro" id="IPR001921">
    <property type="entry name" value="Ribosomal_eL8_euk"/>
</dbReference>
<comment type="function">
    <text evidence="4">Component of the ribosome.</text>
</comment>
<dbReference type="InterPro" id="IPR004038">
    <property type="entry name" value="Ribosomal_eL8/eL30/eS12/Gad45"/>
</dbReference>
<keyword evidence="2 4" id="KW-0689">Ribosomal protein</keyword>
<dbReference type="SUPFAM" id="SSF55315">
    <property type="entry name" value="L30e-like"/>
    <property type="match status" value="1"/>
</dbReference>
<comment type="similarity">
    <text evidence="1 4">Belongs to the eukaryotic ribosomal protein eL8 family.</text>
</comment>
<dbReference type="PRINTS" id="PR00881">
    <property type="entry name" value="L7ARS6FAMILY"/>
</dbReference>
<dbReference type="FunCoup" id="A2DDW2">
    <property type="interactions" value="737"/>
</dbReference>
<dbReference type="PROSITE" id="PS01082">
    <property type="entry name" value="RIBOSOMAL_L7AE"/>
    <property type="match status" value="1"/>
</dbReference>
<keyword evidence="3 4" id="KW-0687">Ribonucleoprotein</keyword>
<evidence type="ECO:0000256" key="1">
    <source>
        <dbReference type="ARBA" id="ARBA00007337"/>
    </source>
</evidence>
<feature type="domain" description="Ribosomal protein eL8/eL30/eS12/Gadd45" evidence="6">
    <location>
        <begin position="118"/>
        <end position="198"/>
    </location>
</feature>
<evidence type="ECO:0000259" key="6">
    <source>
        <dbReference type="Pfam" id="PF01248"/>
    </source>
</evidence>
<dbReference type="EMBL" id="DS113190">
    <property type="protein sequence ID" value="EAY21488.1"/>
    <property type="molecule type" value="Genomic_DNA"/>
</dbReference>
<dbReference type="GO" id="GO:0022625">
    <property type="term" value="C:cytosolic large ribosomal subunit"/>
    <property type="evidence" value="ECO:0000318"/>
    <property type="project" value="GO_Central"/>
</dbReference>
<evidence type="ECO:0000256" key="2">
    <source>
        <dbReference type="ARBA" id="ARBA00022980"/>
    </source>
</evidence>
<dbReference type="OrthoDB" id="29563at2759"/>
<dbReference type="STRING" id="5722.A2DDW2"/>
<dbReference type="OMA" id="KKNKRGM"/>
<dbReference type="SMR" id="A2DDW2"/>
<evidence type="ECO:0000313" key="7">
    <source>
        <dbReference type="EMBL" id="EAY21488.1"/>
    </source>
</evidence>
<dbReference type="Pfam" id="PF01248">
    <property type="entry name" value="Ribosomal_L7Ae"/>
    <property type="match status" value="1"/>
</dbReference>
<dbReference type="KEGG" id="tva:5467036"/>
<dbReference type="InParanoid" id="A2DDW2"/>
<name>A2DDW2_TRIV3</name>
<dbReference type="FunFam" id="3.30.1330.30:FF:000074">
    <property type="entry name" value="Ribosomal protein L7Ae, putative"/>
    <property type="match status" value="1"/>
</dbReference>
<evidence type="ECO:0000256" key="5">
    <source>
        <dbReference type="SAM" id="MobiDB-lite"/>
    </source>
</evidence>
<dbReference type="InterPro" id="IPR029064">
    <property type="entry name" value="Ribosomal_eL30-like_sf"/>
</dbReference>
<dbReference type="InterPro" id="IPR004037">
    <property type="entry name" value="Ribosomal_eL8-like_CS"/>
</dbReference>
<sequence length="244" mass="27533">MAPKATRSAPEKVIEDKDIIRQEHLFAEETAEKVADKTAQTRFPKYVQLQRQKRILMKRLKVPPPVNHFNHTLGKDAAVALFKFLEKYRPETKTEKKQRNKEDAEKAKKDLKVAGSGNKKALVQGVKNVTAAIESKKAQLVIIAHDVDPIELVIWMPALCRNLEIPYCIVKSKSRLGQIVGMKTCSCVALAEVKPEDRAAFTKIVDSVNSGFLAHYKEEMHQWGGGELSEKTIEKLKAQGKYKE</sequence>
<evidence type="ECO:0000256" key="4">
    <source>
        <dbReference type="RuleBase" id="RU367042"/>
    </source>
</evidence>